<dbReference type="InterPro" id="IPR021878">
    <property type="entry name" value="TgpA_N"/>
</dbReference>
<dbReference type="InterPro" id="IPR002931">
    <property type="entry name" value="Transglutaminase-like"/>
</dbReference>
<feature type="region of interest" description="Disordered" evidence="1">
    <location>
        <begin position="247"/>
        <end position="266"/>
    </location>
</feature>
<dbReference type="EMBL" id="JAANNP010000001">
    <property type="protein sequence ID" value="NHC12308.1"/>
    <property type="molecule type" value="Genomic_DNA"/>
</dbReference>
<proteinExistence type="predicted"/>
<reference evidence="4 5" key="1">
    <citation type="submission" date="2020-03" db="EMBL/GenBank/DDBJ databases">
        <title>Two novel Motilibacter sp.</title>
        <authorList>
            <person name="Liu S."/>
        </authorList>
    </citation>
    <scope>NUCLEOTIDE SEQUENCE [LARGE SCALE GENOMIC DNA]</scope>
    <source>
        <strain evidence="4 5">E257</strain>
    </source>
</reference>
<dbReference type="Gene3D" id="3.10.620.30">
    <property type="match status" value="1"/>
</dbReference>
<gene>
    <name evidence="4" type="ORF">G9H71_00745</name>
</gene>
<feature type="transmembrane region" description="Helical" evidence="2">
    <location>
        <begin position="7"/>
        <end position="25"/>
    </location>
</feature>
<feature type="compositionally biased region" description="Low complexity" evidence="1">
    <location>
        <begin position="592"/>
        <end position="607"/>
    </location>
</feature>
<keyword evidence="2" id="KW-0472">Membrane</keyword>
<evidence type="ECO:0000313" key="5">
    <source>
        <dbReference type="Proteomes" id="UP000800981"/>
    </source>
</evidence>
<dbReference type="PANTHER" id="PTHR42736">
    <property type="entry name" value="PROTEIN-GLUTAMINE GAMMA-GLUTAMYLTRANSFERASE"/>
    <property type="match status" value="1"/>
</dbReference>
<keyword evidence="2" id="KW-0812">Transmembrane</keyword>
<dbReference type="InterPro" id="IPR038765">
    <property type="entry name" value="Papain-like_cys_pep_sf"/>
</dbReference>
<feature type="region of interest" description="Disordered" evidence="1">
    <location>
        <begin position="584"/>
        <end position="632"/>
    </location>
</feature>
<evidence type="ECO:0000256" key="2">
    <source>
        <dbReference type="SAM" id="Phobius"/>
    </source>
</evidence>
<dbReference type="Proteomes" id="UP000800981">
    <property type="component" value="Unassembled WGS sequence"/>
</dbReference>
<dbReference type="SUPFAM" id="SSF54001">
    <property type="entry name" value="Cysteine proteinases"/>
    <property type="match status" value="1"/>
</dbReference>
<dbReference type="InterPro" id="IPR052901">
    <property type="entry name" value="Bact_TGase-like"/>
</dbReference>
<feature type="domain" description="Transglutaminase-like" evidence="3">
    <location>
        <begin position="490"/>
        <end position="564"/>
    </location>
</feature>
<dbReference type="RefSeq" id="WP_166276447.1">
    <property type="nucleotide sequence ID" value="NZ_JAANNP010000001.1"/>
</dbReference>
<evidence type="ECO:0000313" key="4">
    <source>
        <dbReference type="EMBL" id="NHC12308.1"/>
    </source>
</evidence>
<accession>A0ABX0GPD0</accession>
<feature type="transmembrane region" description="Helical" evidence="2">
    <location>
        <begin position="118"/>
        <end position="137"/>
    </location>
</feature>
<dbReference type="PANTHER" id="PTHR42736:SF1">
    <property type="entry name" value="PROTEIN-GLUTAMINE GAMMA-GLUTAMYLTRANSFERASE"/>
    <property type="match status" value="1"/>
</dbReference>
<comment type="caution">
    <text evidence="4">The sequence shown here is derived from an EMBL/GenBank/DDBJ whole genome shotgun (WGS) entry which is preliminary data.</text>
</comment>
<keyword evidence="2" id="KW-1133">Transmembrane helix</keyword>
<feature type="transmembrane region" description="Helical" evidence="2">
    <location>
        <begin position="144"/>
        <end position="161"/>
    </location>
</feature>
<name>A0ABX0GPD0_9ACTN</name>
<evidence type="ECO:0000256" key="1">
    <source>
        <dbReference type="SAM" id="MobiDB-lite"/>
    </source>
</evidence>
<sequence>MTNRLRLVIAEALAVLLAATALWPIYEDRQWLPSVVLAVVVPIAACELLRRIGLPRLLVPLGGVAALLLLLVATRAREVAPFGLVPSPAAMDRLRTLTDEGFTAVQAFATPVPTLGPLVLLAAGGLGLLAVLVDTLVVTLRKPALAGLPLLALYGVPAAIVPEGVPWLAFALGAAGYLAILLAESRERVGRWGRTLGAGRRRNGVVDSSPLSAIGRRVGAGAVGIAVLVPAVVPGLDLGLLGDGPGADGSGDGSGSGNGSGDPLLGLRNDLNRRTTFDVLSYTVRPTPGTGADDPLNAPYLRTLVYEQFDGDRWEPAPTAEGTPVVEGSDLSVPPVLAGRPRELDVDVERLNSRYLPLPYQVGRVSGLDGQWTLFPRVREVVAQERGAVDDQDYSVVWNEPNAPAAELLAATVPSPEQMGEAGGRLFQQRGGEGVTEAITEALDDAGIGRGAAPYEKAWALQQWLREGGGFTYAEDAPQPPNGTELITQFLRDKRGFCTHFATAMVVMARQLEIPARLAVGYLPGQEREQDGDGYRYTVTNEQAHAWPELYFQGFGWLRFEPTPESQDGSSRPSYASAASIDALRGEPTPTPTASASSSAAPSASPTERSGGRDENSDTNADESGAGAGGNGPDIPWTAVAVTLLVVVVVSVPALLRRSLRRRRLRPGQPSRASVLGAWDELRDTALDLGMRGAGPQTPRQFAERLGATFSLDAAGGAALGRIASAYERARYARDTGASEAAGPSEGGVVADEATVRAQLRAASSRSARLRALLLPRSTTLSLLDGSRTRRAAAARRVDAGVQGIRVRLTPRRG</sequence>
<dbReference type="Pfam" id="PF11992">
    <property type="entry name" value="TgpA_N"/>
    <property type="match status" value="1"/>
</dbReference>
<keyword evidence="5" id="KW-1185">Reference proteome</keyword>
<feature type="transmembrane region" description="Helical" evidence="2">
    <location>
        <begin position="57"/>
        <end position="76"/>
    </location>
</feature>
<organism evidence="4 5">
    <name type="scientific">Motilibacter deserti</name>
    <dbReference type="NCBI Taxonomy" id="2714956"/>
    <lineage>
        <taxon>Bacteria</taxon>
        <taxon>Bacillati</taxon>
        <taxon>Actinomycetota</taxon>
        <taxon>Actinomycetes</taxon>
        <taxon>Motilibacterales</taxon>
        <taxon>Motilibacteraceae</taxon>
        <taxon>Motilibacter</taxon>
    </lineage>
</organism>
<feature type="compositionally biased region" description="Gly residues" evidence="1">
    <location>
        <begin position="247"/>
        <end position="260"/>
    </location>
</feature>
<dbReference type="SMART" id="SM00460">
    <property type="entry name" value="TGc"/>
    <property type="match status" value="1"/>
</dbReference>
<feature type="transmembrane region" description="Helical" evidence="2">
    <location>
        <begin position="31"/>
        <end position="50"/>
    </location>
</feature>
<dbReference type="Pfam" id="PF01841">
    <property type="entry name" value="Transglut_core"/>
    <property type="match status" value="1"/>
</dbReference>
<evidence type="ECO:0000259" key="3">
    <source>
        <dbReference type="SMART" id="SM00460"/>
    </source>
</evidence>
<feature type="transmembrane region" description="Helical" evidence="2">
    <location>
        <begin position="635"/>
        <end position="656"/>
    </location>
</feature>
<protein>
    <submittedName>
        <fullName evidence="4">Transglutaminase domain-containing protein</fullName>
    </submittedName>
</protein>